<organism evidence="16 17">
    <name type="scientific">Coprococcus aceti</name>
    <dbReference type="NCBI Taxonomy" id="2981786"/>
    <lineage>
        <taxon>Bacteria</taxon>
        <taxon>Bacillati</taxon>
        <taxon>Bacillota</taxon>
        <taxon>Clostridia</taxon>
        <taxon>Lachnospirales</taxon>
        <taxon>Lachnospiraceae</taxon>
        <taxon>Coprococcus</taxon>
    </lineage>
</organism>
<dbReference type="SUPFAM" id="SSF56601">
    <property type="entry name" value="beta-lactamase/transpeptidase-like"/>
    <property type="match status" value="1"/>
</dbReference>
<comment type="similarity">
    <text evidence="3 13">Belongs to the peptidase S11 family.</text>
</comment>
<dbReference type="Gene3D" id="3.40.710.10">
    <property type="entry name" value="DD-peptidase/beta-lactamase superfamily"/>
    <property type="match status" value="1"/>
</dbReference>
<evidence type="ECO:0000256" key="1">
    <source>
        <dbReference type="ARBA" id="ARBA00003217"/>
    </source>
</evidence>
<keyword evidence="11" id="KW-0961">Cell wall biogenesis/degradation</keyword>
<dbReference type="InterPro" id="IPR018044">
    <property type="entry name" value="Peptidase_S11"/>
</dbReference>
<evidence type="ECO:0000313" key="16">
    <source>
        <dbReference type="EMBL" id="MEQ2591494.1"/>
    </source>
</evidence>
<feature type="domain" description="Peptidase S11 D-alanyl-D-alanine carboxypeptidase A N-terminal" evidence="14">
    <location>
        <begin position="36"/>
        <end position="262"/>
    </location>
</feature>
<evidence type="ECO:0000256" key="12">
    <source>
        <dbReference type="ARBA" id="ARBA00034000"/>
    </source>
</evidence>
<dbReference type="InterPro" id="IPR012907">
    <property type="entry name" value="Peptidase_S11_C"/>
</dbReference>
<dbReference type="InterPro" id="IPR012338">
    <property type="entry name" value="Beta-lactam/transpept-like"/>
</dbReference>
<dbReference type="Proteomes" id="UP001494672">
    <property type="component" value="Unassembled WGS sequence"/>
</dbReference>
<dbReference type="EMBL" id="JBBNGJ010000001">
    <property type="protein sequence ID" value="MEQ2591494.1"/>
    <property type="molecule type" value="Genomic_DNA"/>
</dbReference>
<dbReference type="InterPro" id="IPR001967">
    <property type="entry name" value="Peptidase_S11_N"/>
</dbReference>
<evidence type="ECO:0000256" key="13">
    <source>
        <dbReference type="RuleBase" id="RU004016"/>
    </source>
</evidence>
<dbReference type="Pfam" id="PF07943">
    <property type="entry name" value="PBP5_C"/>
    <property type="match status" value="1"/>
</dbReference>
<keyword evidence="5 16" id="KW-0121">Carboxypeptidase</keyword>
<evidence type="ECO:0000313" key="17">
    <source>
        <dbReference type="Proteomes" id="UP001494672"/>
    </source>
</evidence>
<evidence type="ECO:0000256" key="4">
    <source>
        <dbReference type="ARBA" id="ARBA00012448"/>
    </source>
</evidence>
<dbReference type="EC" id="3.4.16.4" evidence="4"/>
<evidence type="ECO:0000256" key="8">
    <source>
        <dbReference type="ARBA" id="ARBA00022801"/>
    </source>
</evidence>
<evidence type="ECO:0000256" key="5">
    <source>
        <dbReference type="ARBA" id="ARBA00022645"/>
    </source>
</evidence>
<keyword evidence="17" id="KW-1185">Reference proteome</keyword>
<evidence type="ECO:0000256" key="7">
    <source>
        <dbReference type="ARBA" id="ARBA00022729"/>
    </source>
</evidence>
<dbReference type="PANTHER" id="PTHR21581:SF33">
    <property type="entry name" value="D-ALANYL-D-ALANINE CARBOXYPEPTIDASE DACB"/>
    <property type="match status" value="1"/>
</dbReference>
<evidence type="ECO:0000256" key="3">
    <source>
        <dbReference type="ARBA" id="ARBA00007164"/>
    </source>
</evidence>
<keyword evidence="8 16" id="KW-0378">Hydrolase</keyword>
<protein>
    <recommendedName>
        <fullName evidence="4">serine-type D-Ala-D-Ala carboxypeptidase</fullName>
        <ecNumber evidence="4">3.4.16.4</ecNumber>
    </recommendedName>
</protein>
<comment type="pathway">
    <text evidence="2">Cell wall biogenesis; peptidoglycan biosynthesis.</text>
</comment>
<dbReference type="Pfam" id="PF00768">
    <property type="entry name" value="Peptidase_S11"/>
    <property type="match status" value="1"/>
</dbReference>
<gene>
    <name evidence="16" type="ORF">AAAU18_01025</name>
</gene>
<evidence type="ECO:0000256" key="11">
    <source>
        <dbReference type="ARBA" id="ARBA00023316"/>
    </source>
</evidence>
<proteinExistence type="inferred from homology"/>
<keyword evidence="6" id="KW-0645">Protease</keyword>
<dbReference type="SUPFAM" id="SSF69189">
    <property type="entry name" value="Penicillin-binding protein associated domain"/>
    <property type="match status" value="1"/>
</dbReference>
<dbReference type="InterPro" id="IPR015956">
    <property type="entry name" value="Peniciliin-bd_prot_C_sf"/>
</dbReference>
<sequence length="395" mass="43356">MLLVAAWTAASLVIQFLVGNNIFIKAYAEEDNTADVQLFARNAILLDGETGDILYDKCSDEHRPNASTTKILTCILAIECGNLADDVTASSYASKMPEVRLGVRDGEKYTLEDMLYAMMLESYNDAAVVIAEHIGGSVQHFAEMMNAKAEEIGCHSTYFITPNGLDAQDENGVHGTSAEDLVRIMRYCILISPQKDEFLKISRTKSYTFTDNTGNRTFACINHNAFLDMMPCALSGKTGFTCDAGYCYIGAAEVEGHTYIWALLGCGWPNNKTYKWKDSRALVAFAQEHTIYTELKAPASPDIRITYSSGSSAEGSTATKCRLNRTVTASEGSIQYVYKVADTLKAPVHKGAVAGSLEVYLDDELIDVENVIVSEEIADVTFKDEIIKVLYRAAM</sequence>
<comment type="caution">
    <text evidence="16">The sequence shown here is derived from an EMBL/GenBank/DDBJ whole genome shotgun (WGS) entry which is preliminary data.</text>
</comment>
<dbReference type="RefSeq" id="WP_082419756.1">
    <property type="nucleotide sequence ID" value="NZ_JBBNGJ010000001.1"/>
</dbReference>
<evidence type="ECO:0000256" key="2">
    <source>
        <dbReference type="ARBA" id="ARBA00004752"/>
    </source>
</evidence>
<dbReference type="PRINTS" id="PR00725">
    <property type="entry name" value="DADACBPTASE1"/>
</dbReference>
<dbReference type="InterPro" id="IPR037167">
    <property type="entry name" value="Peptidase_S11_C_sf"/>
</dbReference>
<keyword evidence="10" id="KW-0573">Peptidoglycan synthesis</keyword>
<dbReference type="Gene3D" id="2.60.410.10">
    <property type="entry name" value="D-Ala-D-Ala carboxypeptidase, C-terminal domain"/>
    <property type="match status" value="1"/>
</dbReference>
<feature type="domain" description="Peptidase S11 D-Ala-D-Ala carboxypeptidase A C-terminal" evidence="15">
    <location>
        <begin position="332"/>
        <end position="377"/>
    </location>
</feature>
<evidence type="ECO:0000259" key="14">
    <source>
        <dbReference type="Pfam" id="PF00768"/>
    </source>
</evidence>
<evidence type="ECO:0000256" key="6">
    <source>
        <dbReference type="ARBA" id="ARBA00022670"/>
    </source>
</evidence>
<dbReference type="PANTHER" id="PTHR21581">
    <property type="entry name" value="D-ALANYL-D-ALANINE CARBOXYPEPTIDASE"/>
    <property type="match status" value="1"/>
</dbReference>
<keyword evidence="7" id="KW-0732">Signal</keyword>
<dbReference type="GO" id="GO:0004180">
    <property type="term" value="F:carboxypeptidase activity"/>
    <property type="evidence" value="ECO:0007669"/>
    <property type="project" value="UniProtKB-KW"/>
</dbReference>
<comment type="catalytic activity">
    <reaction evidence="12">
        <text>Preferential cleavage: (Ac)2-L-Lys-D-Ala-|-D-Ala. Also transpeptidation of peptidyl-alanyl moieties that are N-acyl substituents of D-alanine.</text>
        <dbReference type="EC" id="3.4.16.4"/>
    </reaction>
</comment>
<keyword evidence="9" id="KW-0133">Cell shape</keyword>
<name>A0ABV1I695_9FIRM</name>
<accession>A0ABV1I695</accession>
<evidence type="ECO:0000256" key="10">
    <source>
        <dbReference type="ARBA" id="ARBA00022984"/>
    </source>
</evidence>
<comment type="function">
    <text evidence="1">Removes C-terminal D-alanyl residues from sugar-peptide cell wall precursors.</text>
</comment>
<evidence type="ECO:0000256" key="9">
    <source>
        <dbReference type="ARBA" id="ARBA00022960"/>
    </source>
</evidence>
<reference evidence="16 17" key="1">
    <citation type="submission" date="2024-04" db="EMBL/GenBank/DDBJ databases">
        <title>Human intestinal bacterial collection.</title>
        <authorList>
            <person name="Pauvert C."/>
            <person name="Hitch T.C.A."/>
            <person name="Clavel T."/>
        </authorList>
    </citation>
    <scope>NUCLEOTIDE SEQUENCE [LARGE SCALE GENOMIC DNA]</scope>
    <source>
        <strain evidence="16 17">CLA-AA-H181</strain>
    </source>
</reference>
<evidence type="ECO:0000259" key="15">
    <source>
        <dbReference type="Pfam" id="PF07943"/>
    </source>
</evidence>